<feature type="domain" description="CENP-V/GFA" evidence="5">
    <location>
        <begin position="2"/>
        <end position="105"/>
    </location>
</feature>
<dbReference type="OrthoDB" id="428768at2759"/>
<gene>
    <name evidence="7" type="ORF">GTA08_BOTSDO07314</name>
    <name evidence="6" type="ORF">GTA08_BOTSDO11507</name>
</gene>
<evidence type="ECO:0000256" key="4">
    <source>
        <dbReference type="ARBA" id="ARBA00023239"/>
    </source>
</evidence>
<evidence type="ECO:0000256" key="3">
    <source>
        <dbReference type="ARBA" id="ARBA00022833"/>
    </source>
</evidence>
<evidence type="ECO:0000259" key="5">
    <source>
        <dbReference type="PROSITE" id="PS51891"/>
    </source>
</evidence>
<keyword evidence="3" id="KW-0862">Zinc</keyword>
<dbReference type="Pfam" id="PF04828">
    <property type="entry name" value="GFA"/>
    <property type="match status" value="1"/>
</dbReference>
<proteinExistence type="inferred from homology"/>
<evidence type="ECO:0000313" key="8">
    <source>
        <dbReference type="Proteomes" id="UP000572817"/>
    </source>
</evidence>
<dbReference type="InterPro" id="IPR011057">
    <property type="entry name" value="Mss4-like_sf"/>
</dbReference>
<dbReference type="InterPro" id="IPR006913">
    <property type="entry name" value="CENP-V/GFA"/>
</dbReference>
<dbReference type="GO" id="GO:0016846">
    <property type="term" value="F:carbon-sulfur lyase activity"/>
    <property type="evidence" value="ECO:0007669"/>
    <property type="project" value="InterPro"/>
</dbReference>
<dbReference type="GO" id="GO:0046872">
    <property type="term" value="F:metal ion binding"/>
    <property type="evidence" value="ECO:0007669"/>
    <property type="project" value="UniProtKB-KW"/>
</dbReference>
<evidence type="ECO:0000256" key="1">
    <source>
        <dbReference type="ARBA" id="ARBA00005495"/>
    </source>
</evidence>
<keyword evidence="8" id="KW-1185">Reference proteome</keyword>
<dbReference type="PROSITE" id="PS51891">
    <property type="entry name" value="CENP_V_GFA"/>
    <property type="match status" value="1"/>
</dbReference>
<dbReference type="EMBL" id="WWBZ02000082">
    <property type="protein sequence ID" value="KAF4301134.1"/>
    <property type="molecule type" value="Genomic_DNA"/>
</dbReference>
<dbReference type="Proteomes" id="UP000572817">
    <property type="component" value="Unassembled WGS sequence"/>
</dbReference>
<dbReference type="Gene3D" id="3.90.1590.10">
    <property type="entry name" value="glutathione-dependent formaldehyde- activating enzyme (gfa)"/>
    <property type="match status" value="1"/>
</dbReference>
<dbReference type="EMBL" id="WWBZ02000040">
    <property type="protein sequence ID" value="KAF4304933.1"/>
    <property type="molecule type" value="Genomic_DNA"/>
</dbReference>
<evidence type="ECO:0000256" key="2">
    <source>
        <dbReference type="ARBA" id="ARBA00022723"/>
    </source>
</evidence>
<evidence type="ECO:0000313" key="6">
    <source>
        <dbReference type="EMBL" id="KAF4301134.1"/>
    </source>
</evidence>
<evidence type="ECO:0000313" key="7">
    <source>
        <dbReference type="EMBL" id="KAF4304933.1"/>
    </source>
</evidence>
<keyword evidence="4" id="KW-0456">Lyase</keyword>
<protein>
    <recommendedName>
        <fullName evidence="5">CENP-V/GFA domain-containing protein</fullName>
    </recommendedName>
</protein>
<comment type="similarity">
    <text evidence="1">Belongs to the Gfa family.</text>
</comment>
<comment type="caution">
    <text evidence="6">The sequence shown here is derived from an EMBL/GenBank/DDBJ whole genome shotgun (WGS) entry which is preliminary data.</text>
</comment>
<dbReference type="SUPFAM" id="SSF51316">
    <property type="entry name" value="Mss4-like"/>
    <property type="match status" value="1"/>
</dbReference>
<keyword evidence="2" id="KW-0479">Metal-binding</keyword>
<organism evidence="6 8">
    <name type="scientific">Botryosphaeria dothidea</name>
    <dbReference type="NCBI Taxonomy" id="55169"/>
    <lineage>
        <taxon>Eukaryota</taxon>
        <taxon>Fungi</taxon>
        <taxon>Dikarya</taxon>
        <taxon>Ascomycota</taxon>
        <taxon>Pezizomycotina</taxon>
        <taxon>Dothideomycetes</taxon>
        <taxon>Dothideomycetes incertae sedis</taxon>
        <taxon>Botryosphaeriales</taxon>
        <taxon>Botryosphaeriaceae</taxon>
        <taxon>Botryosphaeria</taxon>
    </lineage>
</organism>
<sequence length="138" mass="14532">MTSGGCACGNLKYTFDGEPAGVALCHCIPCRRSSNSAYSNNLLVPAAAFKPTGTPKQWSRTGDSGKAVTNSFCPECGTLVWVQGEAMTGVVIVKAGTLADLSLVDGKFKPKVEIYCRNKFAWLPDVEGVAKFEGSMSG</sequence>
<name>A0A8H4MW93_9PEZI</name>
<accession>A0A8H4MW93</accession>
<dbReference type="PANTHER" id="PTHR33337:SF40">
    <property type="entry name" value="CENP-V_GFA DOMAIN-CONTAINING PROTEIN-RELATED"/>
    <property type="match status" value="1"/>
</dbReference>
<dbReference type="AlphaFoldDB" id="A0A8H4MW93"/>
<reference evidence="6 8" key="1">
    <citation type="submission" date="2020-04" db="EMBL/GenBank/DDBJ databases">
        <title>Genome Assembly and Annotation of Botryosphaeria dothidea sdau 11-99, a Latent Pathogen of Apple Fruit Ring Rot in China.</title>
        <authorList>
            <person name="Yu C."/>
            <person name="Diao Y."/>
            <person name="Lu Q."/>
            <person name="Zhao J."/>
            <person name="Cui S."/>
            <person name="Peng C."/>
            <person name="He B."/>
            <person name="Liu H."/>
        </authorList>
    </citation>
    <scope>NUCLEOTIDE SEQUENCE [LARGE SCALE GENOMIC DNA]</scope>
    <source>
        <strain evidence="8">sdau11-99</strain>
        <strain evidence="6">Sdau11-99</strain>
    </source>
</reference>
<dbReference type="PANTHER" id="PTHR33337">
    <property type="entry name" value="GFA DOMAIN-CONTAINING PROTEIN"/>
    <property type="match status" value="1"/>
</dbReference>